<reference evidence="8" key="1">
    <citation type="submission" date="2023-03" db="EMBL/GenBank/DDBJ databases">
        <authorList>
            <person name="Steffen K."/>
            <person name="Cardenas P."/>
        </authorList>
    </citation>
    <scope>NUCLEOTIDE SEQUENCE</scope>
</reference>
<evidence type="ECO:0000256" key="4">
    <source>
        <dbReference type="ARBA" id="ARBA00048342"/>
    </source>
</evidence>
<sequence>MNFGCPATRRGGCGLLLGLAAHLPVVKRILPAIRKAVSIPFTCKFRTGWDDKSIIVRQMGQLAEDCGLQGVSLHGRTRQQGYSGAANWDLIADLKQSVNIPVIGNGDVFSPEDCVRMFTHTGCDGVMIGRAASTNPWIFSQIRQYIASGKYEQPTQQQRYEMLRDYYQLLLSESDKISGTAVRLAESVCDLDVTGHAHGAELRKGVCLAHVLLTM</sequence>
<dbReference type="InterPro" id="IPR035587">
    <property type="entry name" value="DUS-like_FMN-bd"/>
</dbReference>
<accession>A0AA35WYS6</accession>
<dbReference type="EMBL" id="CASHTH010002679">
    <property type="protein sequence ID" value="CAI8033596.1"/>
    <property type="molecule type" value="Genomic_DNA"/>
</dbReference>
<gene>
    <name evidence="8" type="ORF">GBAR_LOCUS18953</name>
</gene>
<dbReference type="EC" id="1.3.1.89" evidence="2"/>
<dbReference type="GO" id="GO:0102265">
    <property type="term" value="F:tRNA-dihydrouridine47 synthase activity"/>
    <property type="evidence" value="ECO:0007669"/>
    <property type="project" value="UniProtKB-EC"/>
</dbReference>
<evidence type="ECO:0000256" key="5">
    <source>
        <dbReference type="ARBA" id="ARBA00049447"/>
    </source>
</evidence>
<dbReference type="PANTHER" id="PTHR45846">
    <property type="entry name" value="TRNA-DIHYDROURIDINE(47) SYNTHASE [NAD(P)(+)]-LIKE"/>
    <property type="match status" value="1"/>
</dbReference>
<evidence type="ECO:0000313" key="8">
    <source>
        <dbReference type="EMBL" id="CAI8033596.1"/>
    </source>
</evidence>
<evidence type="ECO:0000256" key="3">
    <source>
        <dbReference type="ARBA" id="ARBA00048266"/>
    </source>
</evidence>
<organism evidence="8 9">
    <name type="scientific">Geodia barretti</name>
    <name type="common">Barrett's horny sponge</name>
    <dbReference type="NCBI Taxonomy" id="519541"/>
    <lineage>
        <taxon>Eukaryota</taxon>
        <taxon>Metazoa</taxon>
        <taxon>Porifera</taxon>
        <taxon>Demospongiae</taxon>
        <taxon>Heteroscleromorpha</taxon>
        <taxon>Tetractinellida</taxon>
        <taxon>Astrophorina</taxon>
        <taxon>Geodiidae</taxon>
        <taxon>Geodia</taxon>
    </lineage>
</organism>
<dbReference type="SUPFAM" id="SSF51395">
    <property type="entry name" value="FMN-linked oxidoreductases"/>
    <property type="match status" value="1"/>
</dbReference>
<dbReference type="GO" id="GO:0003723">
    <property type="term" value="F:RNA binding"/>
    <property type="evidence" value="ECO:0007669"/>
    <property type="project" value="TreeGrafter"/>
</dbReference>
<dbReference type="Pfam" id="PF01207">
    <property type="entry name" value="Dus"/>
    <property type="match status" value="1"/>
</dbReference>
<comment type="catalytic activity">
    <reaction evidence="5">
        <text>a 5,6-dihydrouridine in mRNA + NADP(+) = a uridine in mRNA + NADPH + H(+)</text>
        <dbReference type="Rhea" id="RHEA:69855"/>
        <dbReference type="Rhea" id="RHEA-COMP:14658"/>
        <dbReference type="Rhea" id="RHEA-COMP:17789"/>
        <dbReference type="ChEBI" id="CHEBI:15378"/>
        <dbReference type="ChEBI" id="CHEBI:57783"/>
        <dbReference type="ChEBI" id="CHEBI:58349"/>
        <dbReference type="ChEBI" id="CHEBI:65315"/>
        <dbReference type="ChEBI" id="CHEBI:74443"/>
    </reaction>
    <physiologicalReaction direction="right-to-left" evidence="5">
        <dbReference type="Rhea" id="RHEA:69857"/>
    </physiologicalReaction>
</comment>
<dbReference type="PANTHER" id="PTHR45846:SF1">
    <property type="entry name" value="TRNA-DIHYDROURIDINE(47) SYNTHASE [NAD(P)(+)]-LIKE"/>
    <property type="match status" value="1"/>
</dbReference>
<comment type="catalytic activity">
    <reaction evidence="4">
        <text>a 5,6-dihydrouridine in mRNA + NAD(+) = a uridine in mRNA + NADH + H(+)</text>
        <dbReference type="Rhea" id="RHEA:69851"/>
        <dbReference type="Rhea" id="RHEA-COMP:14658"/>
        <dbReference type="Rhea" id="RHEA-COMP:17789"/>
        <dbReference type="ChEBI" id="CHEBI:15378"/>
        <dbReference type="ChEBI" id="CHEBI:57540"/>
        <dbReference type="ChEBI" id="CHEBI:57945"/>
        <dbReference type="ChEBI" id="CHEBI:65315"/>
        <dbReference type="ChEBI" id="CHEBI:74443"/>
    </reaction>
    <physiologicalReaction direction="right-to-left" evidence="4">
        <dbReference type="Rhea" id="RHEA:69853"/>
    </physiologicalReaction>
</comment>
<dbReference type="Proteomes" id="UP001174909">
    <property type="component" value="Unassembled WGS sequence"/>
</dbReference>
<comment type="caution">
    <text evidence="8">The sequence shown here is derived from an EMBL/GenBank/DDBJ whole genome shotgun (WGS) entry which is preliminary data.</text>
</comment>
<evidence type="ECO:0000259" key="7">
    <source>
        <dbReference type="Pfam" id="PF01207"/>
    </source>
</evidence>
<protein>
    <recommendedName>
        <fullName evidence="2">tRNA-dihydrouridine(47) synthase [NAD(P)(+)]</fullName>
        <ecNumber evidence="2">1.3.1.89</ecNumber>
    </recommendedName>
</protein>
<evidence type="ECO:0000256" key="1">
    <source>
        <dbReference type="ARBA" id="ARBA00005451"/>
    </source>
</evidence>
<comment type="similarity">
    <text evidence="1">Belongs to the Dus family. Dus3 subfamily.</text>
</comment>
<evidence type="ECO:0000313" key="9">
    <source>
        <dbReference type="Proteomes" id="UP001174909"/>
    </source>
</evidence>
<evidence type="ECO:0000256" key="6">
    <source>
        <dbReference type="ARBA" id="ARBA00049513"/>
    </source>
</evidence>
<dbReference type="Gene3D" id="3.20.20.70">
    <property type="entry name" value="Aldolase class I"/>
    <property type="match status" value="1"/>
</dbReference>
<dbReference type="AlphaFoldDB" id="A0AA35WYS6"/>
<dbReference type="CDD" id="cd02801">
    <property type="entry name" value="DUS_like_FMN"/>
    <property type="match status" value="1"/>
</dbReference>
<comment type="catalytic activity">
    <reaction evidence="6">
        <text>5,6-dihydrouridine(47) in tRNA + NADP(+) = uridine(47) in tRNA + NADPH + H(+)</text>
        <dbReference type="Rhea" id="RHEA:53360"/>
        <dbReference type="Rhea" id="RHEA-COMP:13539"/>
        <dbReference type="Rhea" id="RHEA-COMP:13540"/>
        <dbReference type="ChEBI" id="CHEBI:15378"/>
        <dbReference type="ChEBI" id="CHEBI:57783"/>
        <dbReference type="ChEBI" id="CHEBI:58349"/>
        <dbReference type="ChEBI" id="CHEBI:65315"/>
        <dbReference type="ChEBI" id="CHEBI:74443"/>
        <dbReference type="EC" id="1.3.1.89"/>
    </reaction>
    <physiologicalReaction direction="right-to-left" evidence="6">
        <dbReference type="Rhea" id="RHEA:53362"/>
    </physiologicalReaction>
</comment>
<keyword evidence="9" id="KW-1185">Reference proteome</keyword>
<name>A0AA35WYS6_GEOBA</name>
<proteinExistence type="inferred from homology"/>
<feature type="domain" description="DUS-like FMN-binding" evidence="7">
    <location>
        <begin position="1"/>
        <end position="177"/>
    </location>
</feature>
<evidence type="ECO:0000256" key="2">
    <source>
        <dbReference type="ARBA" id="ARBA00012376"/>
    </source>
</evidence>
<comment type="catalytic activity">
    <reaction evidence="3">
        <text>5,6-dihydrouridine(47) in tRNA + NAD(+) = uridine(47) in tRNA + NADH + H(+)</text>
        <dbReference type="Rhea" id="RHEA:53364"/>
        <dbReference type="Rhea" id="RHEA-COMP:13539"/>
        <dbReference type="Rhea" id="RHEA-COMP:13540"/>
        <dbReference type="ChEBI" id="CHEBI:15378"/>
        <dbReference type="ChEBI" id="CHEBI:57540"/>
        <dbReference type="ChEBI" id="CHEBI:57945"/>
        <dbReference type="ChEBI" id="CHEBI:65315"/>
        <dbReference type="ChEBI" id="CHEBI:74443"/>
        <dbReference type="EC" id="1.3.1.89"/>
    </reaction>
    <physiologicalReaction direction="right-to-left" evidence="3">
        <dbReference type="Rhea" id="RHEA:53366"/>
    </physiologicalReaction>
</comment>
<dbReference type="InterPro" id="IPR013785">
    <property type="entry name" value="Aldolase_TIM"/>
</dbReference>